<reference evidence="1 2" key="1">
    <citation type="submission" date="2021-06" db="EMBL/GenBank/DDBJ databases">
        <authorList>
            <person name="Palmer J.M."/>
        </authorList>
    </citation>
    <scope>NUCLEOTIDE SEQUENCE [LARGE SCALE GENOMIC DNA]</scope>
    <source>
        <strain evidence="2">if_2019</strain>
        <tissue evidence="1">Muscle</tissue>
    </source>
</reference>
<proteinExistence type="predicted"/>
<evidence type="ECO:0000313" key="1">
    <source>
        <dbReference type="EMBL" id="MEQ2251968.1"/>
    </source>
</evidence>
<accession>A0ABV0V6G8</accession>
<dbReference type="Proteomes" id="UP001482620">
    <property type="component" value="Unassembled WGS sequence"/>
</dbReference>
<sequence>MHPYRQHPAEADSPLLGPHHAVRDPAKLCQFGRVSAKLWWEKREFNHLVLLHCRTGRESIQAVNILTEPGGTAQKGIFCVCEAQQESPMGSRDGQGQAIYAPPEGLMCVPYDLSFHQHKRFLFASQLSIKAPKKIKPLLMIQKTITFSWQQMP</sequence>
<gene>
    <name evidence="1" type="ORF">ILYODFUR_016723</name>
</gene>
<name>A0ABV0V6G8_9TELE</name>
<dbReference type="EMBL" id="JAHRIQ010094220">
    <property type="protein sequence ID" value="MEQ2251968.1"/>
    <property type="molecule type" value="Genomic_DNA"/>
</dbReference>
<comment type="caution">
    <text evidence="1">The sequence shown here is derived from an EMBL/GenBank/DDBJ whole genome shotgun (WGS) entry which is preliminary data.</text>
</comment>
<protein>
    <submittedName>
        <fullName evidence="1">Uncharacterized protein</fullName>
    </submittedName>
</protein>
<organism evidence="1 2">
    <name type="scientific">Ilyodon furcidens</name>
    <name type="common">goldbreast splitfin</name>
    <dbReference type="NCBI Taxonomy" id="33524"/>
    <lineage>
        <taxon>Eukaryota</taxon>
        <taxon>Metazoa</taxon>
        <taxon>Chordata</taxon>
        <taxon>Craniata</taxon>
        <taxon>Vertebrata</taxon>
        <taxon>Euteleostomi</taxon>
        <taxon>Actinopterygii</taxon>
        <taxon>Neopterygii</taxon>
        <taxon>Teleostei</taxon>
        <taxon>Neoteleostei</taxon>
        <taxon>Acanthomorphata</taxon>
        <taxon>Ovalentaria</taxon>
        <taxon>Atherinomorphae</taxon>
        <taxon>Cyprinodontiformes</taxon>
        <taxon>Goodeidae</taxon>
        <taxon>Ilyodon</taxon>
    </lineage>
</organism>
<keyword evidence="2" id="KW-1185">Reference proteome</keyword>
<evidence type="ECO:0000313" key="2">
    <source>
        <dbReference type="Proteomes" id="UP001482620"/>
    </source>
</evidence>